<feature type="transmembrane region" description="Helical" evidence="1">
    <location>
        <begin position="41"/>
        <end position="67"/>
    </location>
</feature>
<keyword evidence="1" id="KW-0472">Membrane</keyword>
<accession>A0ABD3AL76</accession>
<comment type="caution">
    <text evidence="2">The sequence shown here is derived from an EMBL/GenBank/DDBJ whole genome shotgun (WGS) entry which is preliminary data.</text>
</comment>
<dbReference type="AlphaFoldDB" id="A0ABD3AL76"/>
<evidence type="ECO:0000313" key="3">
    <source>
        <dbReference type="Proteomes" id="UP001630127"/>
    </source>
</evidence>
<organism evidence="2 3">
    <name type="scientific">Cinchona calisaya</name>
    <dbReference type="NCBI Taxonomy" id="153742"/>
    <lineage>
        <taxon>Eukaryota</taxon>
        <taxon>Viridiplantae</taxon>
        <taxon>Streptophyta</taxon>
        <taxon>Embryophyta</taxon>
        <taxon>Tracheophyta</taxon>
        <taxon>Spermatophyta</taxon>
        <taxon>Magnoliopsida</taxon>
        <taxon>eudicotyledons</taxon>
        <taxon>Gunneridae</taxon>
        <taxon>Pentapetalae</taxon>
        <taxon>asterids</taxon>
        <taxon>lamiids</taxon>
        <taxon>Gentianales</taxon>
        <taxon>Rubiaceae</taxon>
        <taxon>Cinchonoideae</taxon>
        <taxon>Cinchoneae</taxon>
        <taxon>Cinchona</taxon>
    </lineage>
</organism>
<gene>
    <name evidence="2" type="ORF">ACH5RR_005468</name>
</gene>
<name>A0ABD3AL76_9GENT</name>
<keyword evidence="3" id="KW-1185">Reference proteome</keyword>
<keyword evidence="1" id="KW-0812">Transmembrane</keyword>
<sequence>MWIASNFLCLVVFPSFILHHYYSELKCILILNCESCKLKFFVVLVFCLYQLLTLFMGTETALMFTLVREACVDRTTLFGKMLIKDLNQKVHFYYRIGPFD</sequence>
<protein>
    <submittedName>
        <fullName evidence="2">Uncharacterized protein</fullName>
    </submittedName>
</protein>
<proteinExistence type="predicted"/>
<reference evidence="2 3" key="1">
    <citation type="submission" date="2024-11" db="EMBL/GenBank/DDBJ databases">
        <title>A near-complete genome assembly of Cinchona calisaya.</title>
        <authorList>
            <person name="Lian D.C."/>
            <person name="Zhao X.W."/>
            <person name="Wei L."/>
        </authorList>
    </citation>
    <scope>NUCLEOTIDE SEQUENCE [LARGE SCALE GENOMIC DNA]</scope>
    <source>
        <tissue evidence="2">Nenye</tissue>
    </source>
</reference>
<keyword evidence="1" id="KW-1133">Transmembrane helix</keyword>
<dbReference type="EMBL" id="JBJUIK010000003">
    <property type="protein sequence ID" value="KAL3531947.1"/>
    <property type="molecule type" value="Genomic_DNA"/>
</dbReference>
<evidence type="ECO:0000313" key="2">
    <source>
        <dbReference type="EMBL" id="KAL3531947.1"/>
    </source>
</evidence>
<evidence type="ECO:0000256" key="1">
    <source>
        <dbReference type="SAM" id="Phobius"/>
    </source>
</evidence>
<dbReference type="Proteomes" id="UP001630127">
    <property type="component" value="Unassembled WGS sequence"/>
</dbReference>